<keyword evidence="2" id="KW-1185">Reference proteome</keyword>
<dbReference type="InterPro" id="IPR009057">
    <property type="entry name" value="Homeodomain-like_sf"/>
</dbReference>
<protein>
    <submittedName>
        <fullName evidence="1">Transposase</fullName>
    </submittedName>
</protein>
<evidence type="ECO:0000313" key="1">
    <source>
        <dbReference type="EMBL" id="MFC5149930.1"/>
    </source>
</evidence>
<dbReference type="SUPFAM" id="SSF46689">
    <property type="entry name" value="Homeodomain-like"/>
    <property type="match status" value="1"/>
</dbReference>
<dbReference type="RefSeq" id="WP_382050944.1">
    <property type="nucleotide sequence ID" value="NZ_JBHSKJ010000035.1"/>
</dbReference>
<reference evidence="2" key="1">
    <citation type="journal article" date="2019" name="Int. J. Syst. Evol. Microbiol.">
        <title>The Global Catalogue of Microorganisms (GCM) 10K type strain sequencing project: providing services to taxonomists for standard genome sequencing and annotation.</title>
        <authorList>
            <consortium name="The Broad Institute Genomics Platform"/>
            <consortium name="The Broad Institute Genome Sequencing Center for Infectious Disease"/>
            <person name="Wu L."/>
            <person name="Ma J."/>
        </authorList>
    </citation>
    <scope>NUCLEOTIDE SEQUENCE [LARGE SCALE GENOMIC DNA]</scope>
    <source>
        <strain evidence="2">CGMCC 4.1641</strain>
    </source>
</reference>
<comment type="caution">
    <text evidence="1">The sequence shown here is derived from an EMBL/GenBank/DDBJ whole genome shotgun (WGS) entry which is preliminary data.</text>
</comment>
<gene>
    <name evidence="1" type="ORF">ACFPP6_35345</name>
</gene>
<evidence type="ECO:0000313" key="2">
    <source>
        <dbReference type="Proteomes" id="UP001596222"/>
    </source>
</evidence>
<dbReference type="EMBL" id="JBHSKJ010000035">
    <property type="protein sequence ID" value="MFC5149930.1"/>
    <property type="molecule type" value="Genomic_DNA"/>
</dbReference>
<organism evidence="1 2">
    <name type="scientific">Streptomyces aureoversilis</name>
    <dbReference type="NCBI Taxonomy" id="67277"/>
    <lineage>
        <taxon>Bacteria</taxon>
        <taxon>Bacillati</taxon>
        <taxon>Actinomycetota</taxon>
        <taxon>Actinomycetes</taxon>
        <taxon>Kitasatosporales</taxon>
        <taxon>Streptomycetaceae</taxon>
        <taxon>Streptomyces</taxon>
    </lineage>
</organism>
<name>A0ABW0AC27_9ACTN</name>
<dbReference type="Gene3D" id="1.10.10.60">
    <property type="entry name" value="Homeodomain-like"/>
    <property type="match status" value="1"/>
</dbReference>
<sequence length="120" mass="13291">MDIQTMDLDGPGRDVQVGCKSPYPEEIWKDAVALCRAVAGKRTCAVAAADLGITVESLWTWVRKGEAWVEPGGRDVGVSVVGELARLWAENARLLKAEEEWQLEREIFRGAAAYFAREVK</sequence>
<dbReference type="Proteomes" id="UP001596222">
    <property type="component" value="Unassembled WGS sequence"/>
</dbReference>
<accession>A0ABW0AC27</accession>
<proteinExistence type="predicted"/>